<protein>
    <submittedName>
        <fullName evidence="1">32729_t:CDS:1</fullName>
    </submittedName>
</protein>
<evidence type="ECO:0000313" key="1">
    <source>
        <dbReference type="EMBL" id="CAG8548453.1"/>
    </source>
</evidence>
<gene>
    <name evidence="1" type="ORF">GMARGA_LOCUS4435</name>
</gene>
<organism evidence="1 2">
    <name type="scientific">Gigaspora margarita</name>
    <dbReference type="NCBI Taxonomy" id="4874"/>
    <lineage>
        <taxon>Eukaryota</taxon>
        <taxon>Fungi</taxon>
        <taxon>Fungi incertae sedis</taxon>
        <taxon>Mucoromycota</taxon>
        <taxon>Glomeromycotina</taxon>
        <taxon>Glomeromycetes</taxon>
        <taxon>Diversisporales</taxon>
        <taxon>Gigasporaceae</taxon>
        <taxon>Gigaspora</taxon>
    </lineage>
</organism>
<keyword evidence="2" id="KW-1185">Reference proteome</keyword>
<sequence length="51" mass="6024">MDAVFIRNYEDFVNKKLIPSKSVHDVLILRRGLKDTENKAKLIQKIKLKKK</sequence>
<dbReference type="Proteomes" id="UP000789901">
    <property type="component" value="Unassembled WGS sequence"/>
</dbReference>
<name>A0ABN7UCW3_GIGMA</name>
<accession>A0ABN7UCW3</accession>
<reference evidence="1 2" key="1">
    <citation type="submission" date="2021-06" db="EMBL/GenBank/DDBJ databases">
        <authorList>
            <person name="Kallberg Y."/>
            <person name="Tangrot J."/>
            <person name="Rosling A."/>
        </authorList>
    </citation>
    <scope>NUCLEOTIDE SEQUENCE [LARGE SCALE GENOMIC DNA]</scope>
    <source>
        <strain evidence="1 2">120-4 pot B 10/14</strain>
    </source>
</reference>
<evidence type="ECO:0000313" key="2">
    <source>
        <dbReference type="Proteomes" id="UP000789901"/>
    </source>
</evidence>
<proteinExistence type="predicted"/>
<dbReference type="EMBL" id="CAJVQB010001741">
    <property type="protein sequence ID" value="CAG8548453.1"/>
    <property type="molecule type" value="Genomic_DNA"/>
</dbReference>
<comment type="caution">
    <text evidence="1">The sequence shown here is derived from an EMBL/GenBank/DDBJ whole genome shotgun (WGS) entry which is preliminary data.</text>
</comment>